<comment type="cofactor">
    <cofactor evidence="6">
        <name>Mg(2+)</name>
        <dbReference type="ChEBI" id="CHEBI:18420"/>
    </cofactor>
    <cofactor evidence="6">
        <name>Mn(2+)</name>
        <dbReference type="ChEBI" id="CHEBI:29035"/>
    </cofactor>
    <text evidence="6">Probably binds two magnesium or manganese ions per subunit.</text>
</comment>
<feature type="binding site" evidence="6">
    <location>
        <position position="37"/>
    </location>
    <ligand>
        <name>Mg(2+)</name>
        <dbReference type="ChEBI" id="CHEBI:18420"/>
        <label>1</label>
    </ligand>
</feature>
<comment type="similarity">
    <text evidence="1">Belongs to the DNA repair enzymes AP/ExoA family.</text>
</comment>
<dbReference type="Gene3D" id="3.60.10.10">
    <property type="entry name" value="Endonuclease/exonuclease/phosphatase"/>
    <property type="match status" value="1"/>
</dbReference>
<dbReference type="AlphaFoldDB" id="A0AAV9JXT9"/>
<evidence type="ECO:0000256" key="5">
    <source>
        <dbReference type="PIRSR" id="PIRSR604808-1"/>
    </source>
</evidence>
<dbReference type="EMBL" id="JAVFHQ010000001">
    <property type="protein sequence ID" value="KAK4550464.1"/>
    <property type="molecule type" value="Genomic_DNA"/>
</dbReference>
<evidence type="ECO:0000313" key="10">
    <source>
        <dbReference type="EMBL" id="KAK4550464.1"/>
    </source>
</evidence>
<evidence type="ECO:0000259" key="9">
    <source>
        <dbReference type="Pfam" id="PF03372"/>
    </source>
</evidence>
<dbReference type="GO" id="GO:0003906">
    <property type="term" value="F:DNA-(apurinic or apyrimidinic site) endonuclease activity"/>
    <property type="evidence" value="ECO:0007669"/>
    <property type="project" value="TreeGrafter"/>
</dbReference>
<keyword evidence="11" id="KW-1185">Reference proteome</keyword>
<evidence type="ECO:0000256" key="8">
    <source>
        <dbReference type="SAM" id="MobiDB-lite"/>
    </source>
</evidence>
<evidence type="ECO:0000256" key="4">
    <source>
        <dbReference type="ARBA" id="ARBA00022842"/>
    </source>
</evidence>
<dbReference type="GO" id="GO:0008311">
    <property type="term" value="F:double-stranded DNA 3'-5' DNA exonuclease activity"/>
    <property type="evidence" value="ECO:0007669"/>
    <property type="project" value="TreeGrafter"/>
</dbReference>
<feature type="region of interest" description="Disordered" evidence="8">
    <location>
        <begin position="1"/>
        <end position="21"/>
    </location>
</feature>
<dbReference type="GO" id="GO:0046872">
    <property type="term" value="F:metal ion binding"/>
    <property type="evidence" value="ECO:0007669"/>
    <property type="project" value="UniProtKB-KW"/>
</dbReference>
<gene>
    <name evidence="10" type="ORF">LTR36_000043</name>
</gene>
<evidence type="ECO:0000313" key="11">
    <source>
        <dbReference type="Proteomes" id="UP001324427"/>
    </source>
</evidence>
<feature type="binding site" evidence="6">
    <location>
        <position position="86"/>
    </location>
    <ligand>
        <name>Mg(2+)</name>
        <dbReference type="ChEBI" id="CHEBI:18420"/>
        <label>1</label>
    </ligand>
</feature>
<accession>A0AAV9JXT9</accession>
<protein>
    <recommendedName>
        <fullName evidence="9">Endonuclease/exonuclease/phosphatase domain-containing protein</fullName>
    </recommendedName>
</protein>
<keyword evidence="6" id="KW-0464">Manganese</keyword>
<dbReference type="GO" id="GO:0005634">
    <property type="term" value="C:nucleus"/>
    <property type="evidence" value="ECO:0007669"/>
    <property type="project" value="TreeGrafter"/>
</dbReference>
<feature type="site" description="Transition state stabilizer" evidence="7">
    <location>
        <position position="240"/>
    </location>
</feature>
<dbReference type="GO" id="GO:0008081">
    <property type="term" value="F:phosphoric diester hydrolase activity"/>
    <property type="evidence" value="ECO:0007669"/>
    <property type="project" value="TreeGrafter"/>
</dbReference>
<proteinExistence type="inferred from homology"/>
<feature type="active site" description="Proton acceptor" evidence="5">
    <location>
        <position position="363"/>
    </location>
</feature>
<dbReference type="InterPro" id="IPR005135">
    <property type="entry name" value="Endo/exonuclease/phosphatase"/>
</dbReference>
<dbReference type="InterPro" id="IPR004808">
    <property type="entry name" value="AP_endonuc_1"/>
</dbReference>
<evidence type="ECO:0000256" key="1">
    <source>
        <dbReference type="ARBA" id="ARBA00007092"/>
    </source>
</evidence>
<feature type="site" description="Important for catalytic activity" evidence="7">
    <location>
        <position position="334"/>
    </location>
</feature>
<sequence length="388" mass="43507">MNRTEISPPPSKRGKLSGSQNVPAASFPEVLRTFSWNVNGIQPFLQRSITSFFGAQEPDIQSDTAEASLRGFLRRHGWPTILFLQEVKVSPEDAATIRAVEKAVRVGSKDSSSEPDYVAYFCLPSDKFNARGFGRKVYGVCSIIRKDFFDRFVDRIRPVSWDTEGRFLVTETKAIGNWPKLALINAYMVNGTENPYKNTVNGRVTGTRHDRKLQVHRLLEAAIRELQAKGFGIILAGDMNVARSAQDACPNLRMSPPQHCLNRADFEARFFSKHATSDIGHDRAVSPESDRREERLDIGLGMIDTFRFLHPDKRGYTYHPRGRKVFGESCDRVDMIIISASLEKELTEAGMHETPGDRGPSDHVPLYARFAPRTFSTPNRDDTSGVGA</sequence>
<evidence type="ECO:0000256" key="3">
    <source>
        <dbReference type="ARBA" id="ARBA00022801"/>
    </source>
</evidence>
<comment type="caution">
    <text evidence="10">The sequence shown here is derived from an EMBL/GenBank/DDBJ whole genome shotgun (WGS) entry which is preliminary data.</text>
</comment>
<name>A0AAV9JXT9_9PEZI</name>
<dbReference type="PANTHER" id="PTHR22748:SF14">
    <property type="entry name" value="ENDONUCLEASE_EXONUCLEASE_PHOSPHATASE DOMAIN-CONTAINING PROTEIN"/>
    <property type="match status" value="1"/>
</dbReference>
<feature type="active site" description="Proton donor/acceptor" evidence="5">
    <location>
        <position position="238"/>
    </location>
</feature>
<feature type="binding site" evidence="6">
    <location>
        <position position="240"/>
    </location>
    <ligand>
        <name>Mg(2+)</name>
        <dbReference type="ChEBI" id="CHEBI:18420"/>
        <label>1</label>
    </ligand>
</feature>
<dbReference type="PROSITE" id="PS51435">
    <property type="entry name" value="AP_NUCLEASE_F1_4"/>
    <property type="match status" value="1"/>
</dbReference>
<dbReference type="Proteomes" id="UP001324427">
    <property type="component" value="Unassembled WGS sequence"/>
</dbReference>
<keyword evidence="2 6" id="KW-0479">Metal-binding</keyword>
<dbReference type="SUPFAM" id="SSF56219">
    <property type="entry name" value="DNase I-like"/>
    <property type="match status" value="1"/>
</dbReference>
<evidence type="ECO:0000256" key="6">
    <source>
        <dbReference type="PIRSR" id="PIRSR604808-2"/>
    </source>
</evidence>
<feature type="binding site" evidence="6">
    <location>
        <position position="238"/>
    </location>
    <ligand>
        <name>Mg(2+)</name>
        <dbReference type="ChEBI" id="CHEBI:18420"/>
        <label>1</label>
    </ligand>
</feature>
<organism evidence="10 11">
    <name type="scientific">Oleoguttula mirabilis</name>
    <dbReference type="NCBI Taxonomy" id="1507867"/>
    <lineage>
        <taxon>Eukaryota</taxon>
        <taxon>Fungi</taxon>
        <taxon>Dikarya</taxon>
        <taxon>Ascomycota</taxon>
        <taxon>Pezizomycotina</taxon>
        <taxon>Dothideomycetes</taxon>
        <taxon>Dothideomycetidae</taxon>
        <taxon>Mycosphaerellales</taxon>
        <taxon>Teratosphaeriaceae</taxon>
        <taxon>Oleoguttula</taxon>
    </lineage>
</organism>
<dbReference type="InterPro" id="IPR036691">
    <property type="entry name" value="Endo/exonu/phosph_ase_sf"/>
</dbReference>
<keyword evidence="3" id="KW-0378">Hydrolase</keyword>
<feature type="site" description="Interaction with DNA substrate" evidence="7">
    <location>
        <position position="363"/>
    </location>
</feature>
<dbReference type="PANTHER" id="PTHR22748">
    <property type="entry name" value="AP ENDONUCLEASE"/>
    <property type="match status" value="1"/>
</dbReference>
<evidence type="ECO:0000256" key="7">
    <source>
        <dbReference type="PIRSR" id="PIRSR604808-3"/>
    </source>
</evidence>
<feature type="binding site" evidence="6">
    <location>
        <position position="363"/>
    </location>
    <ligand>
        <name>Mg(2+)</name>
        <dbReference type="ChEBI" id="CHEBI:18420"/>
        <label>1</label>
    </ligand>
</feature>
<keyword evidence="4 6" id="KW-0460">Magnesium</keyword>
<evidence type="ECO:0000256" key="2">
    <source>
        <dbReference type="ARBA" id="ARBA00022723"/>
    </source>
</evidence>
<feature type="domain" description="Endonuclease/exonuclease/phosphatase" evidence="9">
    <location>
        <begin position="35"/>
        <end position="363"/>
    </location>
</feature>
<reference evidence="10 11" key="1">
    <citation type="submission" date="2021-11" db="EMBL/GenBank/DDBJ databases">
        <title>Black yeast isolated from Biological Soil Crust.</title>
        <authorList>
            <person name="Kurbessoian T."/>
        </authorList>
    </citation>
    <scope>NUCLEOTIDE SEQUENCE [LARGE SCALE GENOMIC DNA]</scope>
    <source>
        <strain evidence="10 11">CCFEE 5522</strain>
    </source>
</reference>
<dbReference type="Pfam" id="PF03372">
    <property type="entry name" value="Exo_endo_phos"/>
    <property type="match status" value="1"/>
</dbReference>
<feature type="active site" evidence="5">
    <location>
        <position position="187"/>
    </location>
</feature>
<feature type="binding site" evidence="6">
    <location>
        <position position="362"/>
    </location>
    <ligand>
        <name>Mg(2+)</name>
        <dbReference type="ChEBI" id="CHEBI:18420"/>
        <label>1</label>
    </ligand>
</feature>
<dbReference type="GO" id="GO:0006284">
    <property type="term" value="P:base-excision repair"/>
    <property type="evidence" value="ECO:0007669"/>
    <property type="project" value="TreeGrafter"/>
</dbReference>